<gene>
    <name evidence="2" type="ORF">NKR23_g11910</name>
</gene>
<evidence type="ECO:0000313" key="3">
    <source>
        <dbReference type="Proteomes" id="UP001174694"/>
    </source>
</evidence>
<comment type="caution">
    <text evidence="2">The sequence shown here is derived from an EMBL/GenBank/DDBJ whole genome shotgun (WGS) entry which is preliminary data.</text>
</comment>
<evidence type="ECO:0000256" key="1">
    <source>
        <dbReference type="SAM" id="MobiDB-lite"/>
    </source>
</evidence>
<feature type="region of interest" description="Disordered" evidence="1">
    <location>
        <begin position="195"/>
        <end position="225"/>
    </location>
</feature>
<organism evidence="2 3">
    <name type="scientific">Pleurostoma richardsiae</name>
    <dbReference type="NCBI Taxonomy" id="41990"/>
    <lineage>
        <taxon>Eukaryota</taxon>
        <taxon>Fungi</taxon>
        <taxon>Dikarya</taxon>
        <taxon>Ascomycota</taxon>
        <taxon>Pezizomycotina</taxon>
        <taxon>Sordariomycetes</taxon>
        <taxon>Sordariomycetidae</taxon>
        <taxon>Calosphaeriales</taxon>
        <taxon>Pleurostomataceae</taxon>
        <taxon>Pleurostoma</taxon>
    </lineage>
</organism>
<proteinExistence type="predicted"/>
<protein>
    <submittedName>
        <fullName evidence="2">Uncharacterized protein</fullName>
    </submittedName>
</protein>
<evidence type="ECO:0000313" key="2">
    <source>
        <dbReference type="EMBL" id="KAJ9131032.1"/>
    </source>
</evidence>
<dbReference type="Proteomes" id="UP001174694">
    <property type="component" value="Unassembled WGS sequence"/>
</dbReference>
<name>A0AA38VGA3_9PEZI</name>
<keyword evidence="3" id="KW-1185">Reference proteome</keyword>
<sequence>MQADVEPRFGGYACGVFSPGRFVSMEESTSAAAAAAGSWDGNPYLMPSVQLDHGLTSPLQTSLEMSTALSHLYAEYSTGSQGMYDAEAANLPTEPPWVANGAHSGLAAQSWPSMDENDQRQSFATPIPYPNDGKVALGCSQMLGQQHPELPVTAMPHQSTNKVRAFVSPRSRARKICRRARLGIGDLVEDGQKMTARGEDMPGKGRPRFTPPTPTNCDDCRRQHL</sequence>
<dbReference type="AlphaFoldDB" id="A0AA38VGA3"/>
<accession>A0AA38VGA3</accession>
<reference evidence="2" key="1">
    <citation type="submission" date="2022-07" db="EMBL/GenBank/DDBJ databases">
        <title>Fungi with potential for degradation of polypropylene.</title>
        <authorList>
            <person name="Gostincar C."/>
        </authorList>
    </citation>
    <scope>NUCLEOTIDE SEQUENCE</scope>
    <source>
        <strain evidence="2">EXF-13308</strain>
    </source>
</reference>
<dbReference type="EMBL" id="JANBVO010000074">
    <property type="protein sequence ID" value="KAJ9131032.1"/>
    <property type="molecule type" value="Genomic_DNA"/>
</dbReference>